<proteinExistence type="predicted"/>
<dbReference type="PROSITE" id="PS00678">
    <property type="entry name" value="WD_REPEATS_1"/>
    <property type="match status" value="3"/>
</dbReference>
<dbReference type="EMBL" id="JAZBJZ010000070">
    <property type="protein sequence ID" value="MEE3718276.1"/>
    <property type="molecule type" value="Genomic_DNA"/>
</dbReference>
<evidence type="ECO:0000256" key="3">
    <source>
        <dbReference type="PROSITE-ProRule" id="PRU00221"/>
    </source>
</evidence>
<dbReference type="InterPro" id="IPR001680">
    <property type="entry name" value="WD40_rpt"/>
</dbReference>
<protein>
    <submittedName>
        <fullName evidence="5">Serine/threonine-protein kinase</fullName>
        <ecNumber evidence="5">2.7.11.1</ecNumber>
    </submittedName>
</protein>
<dbReference type="InterPro" id="IPR011009">
    <property type="entry name" value="Kinase-like_dom_sf"/>
</dbReference>
<dbReference type="CDD" id="cd00200">
    <property type="entry name" value="WD40"/>
    <property type="match status" value="1"/>
</dbReference>
<keyword evidence="5" id="KW-0808">Transferase</keyword>
<dbReference type="Gene3D" id="2.130.10.10">
    <property type="entry name" value="YVTN repeat-like/Quinoprotein amine dehydrogenase"/>
    <property type="match status" value="3"/>
</dbReference>
<dbReference type="GO" id="GO:0005524">
    <property type="term" value="F:ATP binding"/>
    <property type="evidence" value="ECO:0007669"/>
    <property type="project" value="InterPro"/>
</dbReference>
<evidence type="ECO:0000259" key="4">
    <source>
        <dbReference type="PROSITE" id="PS50011"/>
    </source>
</evidence>
<dbReference type="RefSeq" id="WP_330484709.1">
    <property type="nucleotide sequence ID" value="NZ_JAZBJZ010000070.1"/>
</dbReference>
<evidence type="ECO:0000256" key="1">
    <source>
        <dbReference type="ARBA" id="ARBA00022574"/>
    </source>
</evidence>
<keyword evidence="1 3" id="KW-0853">WD repeat</keyword>
<keyword evidence="5" id="KW-0418">Kinase</keyword>
<reference evidence="5" key="1">
    <citation type="submission" date="2024-01" db="EMBL/GenBank/DDBJ databases">
        <title>Bank of Algae and Cyanobacteria of the Azores (BACA) strain genomes.</title>
        <authorList>
            <person name="Luz R."/>
            <person name="Cordeiro R."/>
            <person name="Fonseca A."/>
            <person name="Goncalves V."/>
        </authorList>
    </citation>
    <scope>NUCLEOTIDE SEQUENCE</scope>
    <source>
        <strain evidence="5">BACA0141</strain>
    </source>
</reference>
<dbReference type="InterPro" id="IPR020472">
    <property type="entry name" value="WD40_PAC1"/>
</dbReference>
<dbReference type="PRINTS" id="PR00320">
    <property type="entry name" value="GPROTEINBRPT"/>
</dbReference>
<dbReference type="Pfam" id="PF00400">
    <property type="entry name" value="WD40"/>
    <property type="match status" value="2"/>
</dbReference>
<feature type="repeat" description="WD" evidence="3">
    <location>
        <begin position="407"/>
        <end position="448"/>
    </location>
</feature>
<dbReference type="CDD" id="cd14014">
    <property type="entry name" value="STKc_PknB_like"/>
    <property type="match status" value="1"/>
</dbReference>
<dbReference type="SMART" id="SM00220">
    <property type="entry name" value="S_TKc"/>
    <property type="match status" value="1"/>
</dbReference>
<dbReference type="PROSITE" id="PS50011">
    <property type="entry name" value="PROTEIN_KINASE_DOM"/>
    <property type="match status" value="1"/>
</dbReference>
<evidence type="ECO:0000313" key="5">
    <source>
        <dbReference type="EMBL" id="MEE3718276.1"/>
    </source>
</evidence>
<keyword evidence="6" id="KW-1185">Reference proteome</keyword>
<name>A0AAW9Q5Q7_9CYAN</name>
<feature type="domain" description="Protein kinase" evidence="4">
    <location>
        <begin position="17"/>
        <end position="283"/>
    </location>
</feature>
<gene>
    <name evidence="5" type="ORF">V2H45_16170</name>
</gene>
<dbReference type="PANTHER" id="PTHR22847">
    <property type="entry name" value="WD40 REPEAT PROTEIN"/>
    <property type="match status" value="1"/>
</dbReference>
<sequence length="649" mass="70577">MPTSATSMLGELLDQRYRIIQTLDCDCCSQAYLAEDSSKQSFSQCIIKCFRPADTDSATLATARELFFAEAPKLKQLGLQSDRCPNVLSFFEQDKEFFIVEEVIPGTALSNEIQSDQCFSDSEVTELLHEILITLKFIHAFQIVHGDLNPKNLIRRQSDRKIILVNFVMLRGICTPHLHSQNSTDPKTRSKPIVGTPSYIPPEQTEGQLTPSGDIYALGLTAIQLLTSLHPSQLNYNNITNALDWQVHASVSSDLSKILDRMVNHNQEERYQSAQEVLNDLYILDPNLAPTHVRLFGMKGDSKRKTLPLIVGGTAAAALIAGGAFYLTQSFSNDPAPTPTTVATETAPPALPFAPLKIKSTLTGHDGWVRAVAFSANGHTVVSGSYDKTLRLWDTKGGKAFLTLTEQSANVTGVNAIATSRDGNTFASAGTDKTIQLWNFRNGRPLNKLSGHTGPIYSLAFDATNKLLVSASADKTIKLWDWRAGKLIRTFSGHTGLVLSVAISPDGKAIASGSADKTIKIWDAATGKEIRTLKGHKSQVRAVAFSPDGKLIASTSQDLTVKLWDATTGNEIRSLTGHTSTILTLAFSPDGQIIATGGSDKTIKIWDVRTGKLLQTLTGHTLPVLSLAFSPKDRTLISGSTDKTIKVWK</sequence>
<dbReference type="SUPFAM" id="SSF50978">
    <property type="entry name" value="WD40 repeat-like"/>
    <property type="match status" value="1"/>
</dbReference>
<keyword evidence="2" id="KW-0677">Repeat</keyword>
<dbReference type="Gene3D" id="1.10.510.10">
    <property type="entry name" value="Transferase(Phosphotransferase) domain 1"/>
    <property type="match status" value="1"/>
</dbReference>
<dbReference type="PROSITE" id="PS50082">
    <property type="entry name" value="WD_REPEATS_2"/>
    <property type="match status" value="7"/>
</dbReference>
<dbReference type="InterPro" id="IPR019775">
    <property type="entry name" value="WD40_repeat_CS"/>
</dbReference>
<dbReference type="Gene3D" id="3.30.200.20">
    <property type="entry name" value="Phosphorylase Kinase, domain 1"/>
    <property type="match status" value="1"/>
</dbReference>
<feature type="repeat" description="WD" evidence="3">
    <location>
        <begin position="491"/>
        <end position="532"/>
    </location>
</feature>
<dbReference type="PANTHER" id="PTHR22847:SF637">
    <property type="entry name" value="WD REPEAT DOMAIN 5B"/>
    <property type="match status" value="1"/>
</dbReference>
<dbReference type="EC" id="2.7.11.1" evidence="5"/>
<feature type="repeat" description="WD" evidence="3">
    <location>
        <begin position="617"/>
        <end position="649"/>
    </location>
</feature>
<dbReference type="Pfam" id="PF25173">
    <property type="entry name" value="Beta-prop_WDR3_1st"/>
    <property type="match status" value="1"/>
</dbReference>
<feature type="repeat" description="WD" evidence="3">
    <location>
        <begin position="533"/>
        <end position="574"/>
    </location>
</feature>
<dbReference type="SMART" id="SM00320">
    <property type="entry name" value="WD40"/>
    <property type="match status" value="7"/>
</dbReference>
<feature type="repeat" description="WD" evidence="3">
    <location>
        <begin position="362"/>
        <end position="403"/>
    </location>
</feature>
<organism evidence="5 6">
    <name type="scientific">Tumidithrix elongata BACA0141</name>
    <dbReference type="NCBI Taxonomy" id="2716417"/>
    <lineage>
        <taxon>Bacteria</taxon>
        <taxon>Bacillati</taxon>
        <taxon>Cyanobacteriota</taxon>
        <taxon>Cyanophyceae</taxon>
        <taxon>Pseudanabaenales</taxon>
        <taxon>Pseudanabaenaceae</taxon>
        <taxon>Tumidithrix</taxon>
        <taxon>Tumidithrix elongata</taxon>
    </lineage>
</organism>
<feature type="repeat" description="WD" evidence="3">
    <location>
        <begin position="449"/>
        <end position="490"/>
    </location>
</feature>
<feature type="repeat" description="WD" evidence="3">
    <location>
        <begin position="575"/>
        <end position="616"/>
    </location>
</feature>
<dbReference type="InterPro" id="IPR036322">
    <property type="entry name" value="WD40_repeat_dom_sf"/>
</dbReference>
<evidence type="ECO:0000256" key="2">
    <source>
        <dbReference type="ARBA" id="ARBA00022737"/>
    </source>
</evidence>
<dbReference type="GO" id="GO:0004674">
    <property type="term" value="F:protein serine/threonine kinase activity"/>
    <property type="evidence" value="ECO:0007669"/>
    <property type="project" value="UniProtKB-EC"/>
</dbReference>
<dbReference type="Proteomes" id="UP001333818">
    <property type="component" value="Unassembled WGS sequence"/>
</dbReference>
<dbReference type="InterPro" id="IPR000719">
    <property type="entry name" value="Prot_kinase_dom"/>
</dbReference>
<accession>A0AAW9Q5Q7</accession>
<dbReference type="Pfam" id="PF00069">
    <property type="entry name" value="Pkinase"/>
    <property type="match status" value="1"/>
</dbReference>
<evidence type="ECO:0000313" key="6">
    <source>
        <dbReference type="Proteomes" id="UP001333818"/>
    </source>
</evidence>
<dbReference type="AlphaFoldDB" id="A0AAW9Q5Q7"/>
<dbReference type="InterPro" id="IPR015943">
    <property type="entry name" value="WD40/YVTN_repeat-like_dom_sf"/>
</dbReference>
<dbReference type="SUPFAM" id="SSF56112">
    <property type="entry name" value="Protein kinase-like (PK-like)"/>
    <property type="match status" value="1"/>
</dbReference>
<dbReference type="PROSITE" id="PS50294">
    <property type="entry name" value="WD_REPEATS_REGION"/>
    <property type="match status" value="7"/>
</dbReference>
<comment type="caution">
    <text evidence="5">The sequence shown here is derived from an EMBL/GenBank/DDBJ whole genome shotgun (WGS) entry which is preliminary data.</text>
</comment>